<feature type="domain" description="Polymerase beta nucleotidyltransferase" evidence="1">
    <location>
        <begin position="12"/>
        <end position="99"/>
    </location>
</feature>
<dbReference type="Proteomes" id="UP000184164">
    <property type="component" value="Unassembled WGS sequence"/>
</dbReference>
<evidence type="ECO:0000313" key="2">
    <source>
        <dbReference type="EMBL" id="SHE69972.1"/>
    </source>
</evidence>
<dbReference type="Gene3D" id="3.30.460.10">
    <property type="entry name" value="Beta Polymerase, domain 2"/>
    <property type="match status" value="1"/>
</dbReference>
<dbReference type="STRING" id="1484053.SAMN05444274_102140"/>
<evidence type="ECO:0000313" key="3">
    <source>
        <dbReference type="Proteomes" id="UP000184164"/>
    </source>
</evidence>
<accession>A0A1M4VM93</accession>
<name>A0A1M4VM93_9BACT</name>
<dbReference type="RefSeq" id="WP_072999161.1">
    <property type="nucleotide sequence ID" value="NZ_FQUM01000002.1"/>
</dbReference>
<reference evidence="3" key="1">
    <citation type="submission" date="2016-11" db="EMBL/GenBank/DDBJ databases">
        <authorList>
            <person name="Varghese N."/>
            <person name="Submissions S."/>
        </authorList>
    </citation>
    <scope>NUCLEOTIDE SEQUENCE [LARGE SCALE GENOMIC DNA]</scope>
    <source>
        <strain evidence="3">DSM 26910</strain>
    </source>
</reference>
<dbReference type="Pfam" id="PF18765">
    <property type="entry name" value="Polbeta"/>
    <property type="match status" value="1"/>
</dbReference>
<dbReference type="InterPro" id="IPR043519">
    <property type="entry name" value="NT_sf"/>
</dbReference>
<dbReference type="CDD" id="cd05403">
    <property type="entry name" value="NT_KNTase_like"/>
    <property type="match status" value="1"/>
</dbReference>
<keyword evidence="2" id="KW-0808">Transferase</keyword>
<dbReference type="AlphaFoldDB" id="A0A1M4VM93"/>
<gene>
    <name evidence="2" type="ORF">SAMN05444274_102140</name>
</gene>
<proteinExistence type="predicted"/>
<keyword evidence="3" id="KW-1185">Reference proteome</keyword>
<dbReference type="GO" id="GO:0016740">
    <property type="term" value="F:transferase activity"/>
    <property type="evidence" value="ECO:0007669"/>
    <property type="project" value="UniProtKB-KW"/>
</dbReference>
<sequence>MRLSDFEISSIKTLAKHHFGNDVQVFLFGSRTNNQERGGDIDLFISNLNGTQLKTGEKINFITDLILKIGEQKIDVVLDNPAFRNSYFFKTIHKTGIQLC</sequence>
<protein>
    <submittedName>
        <fullName evidence="2">Nucleotidyltransferase domain-containing protein</fullName>
    </submittedName>
</protein>
<evidence type="ECO:0000259" key="1">
    <source>
        <dbReference type="Pfam" id="PF18765"/>
    </source>
</evidence>
<dbReference type="InterPro" id="IPR041633">
    <property type="entry name" value="Polbeta"/>
</dbReference>
<dbReference type="SUPFAM" id="SSF81301">
    <property type="entry name" value="Nucleotidyltransferase"/>
    <property type="match status" value="1"/>
</dbReference>
<organism evidence="2 3">
    <name type="scientific">Mariniphaga anaerophila</name>
    <dbReference type="NCBI Taxonomy" id="1484053"/>
    <lineage>
        <taxon>Bacteria</taxon>
        <taxon>Pseudomonadati</taxon>
        <taxon>Bacteroidota</taxon>
        <taxon>Bacteroidia</taxon>
        <taxon>Marinilabiliales</taxon>
        <taxon>Prolixibacteraceae</taxon>
        <taxon>Mariniphaga</taxon>
    </lineage>
</organism>
<dbReference type="EMBL" id="FQUM01000002">
    <property type="protein sequence ID" value="SHE69972.1"/>
    <property type="molecule type" value="Genomic_DNA"/>
</dbReference>
<dbReference type="OrthoDB" id="14556at2"/>